<keyword evidence="10" id="KW-0408">Iron</keyword>
<feature type="transmembrane region" description="Helical" evidence="13">
    <location>
        <begin position="38"/>
        <end position="59"/>
    </location>
</feature>
<reference evidence="15 16" key="1">
    <citation type="submission" date="2014-12" db="EMBL/GenBank/DDBJ databases">
        <title>Denitrispirillum autotrophicum gen. nov., sp. nov., Denitrifying, Facultatively Autotrophic Bacteria Isolated from Rice Paddy Soil.</title>
        <authorList>
            <person name="Ishii S."/>
            <person name="Ashida N."/>
            <person name="Ohno H."/>
            <person name="Otsuka S."/>
            <person name="Yokota A."/>
            <person name="Senoo K."/>
        </authorList>
    </citation>
    <scope>NUCLEOTIDE SEQUENCE [LARGE SCALE GENOMIC DNA]</scope>
    <source>
        <strain evidence="15 16">TSA66</strain>
    </source>
</reference>
<comment type="caution">
    <text evidence="15">The sequence shown here is derived from an EMBL/GenBank/DDBJ whole genome shotgun (WGS) entry which is preliminary data.</text>
</comment>
<dbReference type="SUPFAM" id="SSF52343">
    <property type="entry name" value="Ferredoxin reductase-like, C-terminal NADP-linked domain"/>
    <property type="match status" value="1"/>
</dbReference>
<accession>A0A0C1YHV9</accession>
<dbReference type="OrthoDB" id="9806195at2"/>
<dbReference type="GO" id="GO:0016020">
    <property type="term" value="C:membrane"/>
    <property type="evidence" value="ECO:0007669"/>
    <property type="project" value="UniProtKB-SubCell"/>
</dbReference>
<dbReference type="Gene3D" id="3.40.50.80">
    <property type="entry name" value="Nucleotide-binding domain of ferredoxin-NADP reductase (FNR) module"/>
    <property type="match status" value="1"/>
</dbReference>
<sequence>MNKIKYRFWGLLLALTVLWLLADSFFPEPFTYFSFRNVFMQYSGVLGIGVMSVAMLIATRPGWLERRWGGLDKMYRLHKWLGIAGLVIAIVHWWWAQGTKWMVHWGWLVRPQRRRGAGAGADLGLIEGWLRSQRGIAESLGEWAFYAVVILIALALIKRFPYRLFVKTHRWIAAVYLVLAYHAAILFKFSYWPQPLGWAMAALLLAGTASAALVLSGRVGARRKTQGTIESVTLYPELRVIEAAVRLQEGWRGHAAGQFAFVTFNPKEGAHPYTIASSWDPAARRIVFIIKALGDHTGALLGQLKAGDAVTVEGPYGCFDFRDRHARQIWIGAGIGITPFIARMKQLAQQRASHAIDLFHPTADFDQAAIDKLTADARAAGVRLHLLRSPRDGVLDAAAIRAAVPDWQKASIWFCGPAAFGSALRRDFVGRGLRQDDFHQELFQMR</sequence>
<evidence type="ECO:0000256" key="8">
    <source>
        <dbReference type="ARBA" id="ARBA00022989"/>
    </source>
</evidence>
<dbReference type="EMBL" id="JWJG01000028">
    <property type="protein sequence ID" value="KIF80097.1"/>
    <property type="molecule type" value="Genomic_DNA"/>
</dbReference>
<proteinExistence type="predicted"/>
<keyword evidence="9" id="KW-0560">Oxidoreductase</keyword>
<dbReference type="Proteomes" id="UP000031572">
    <property type="component" value="Unassembled WGS sequence"/>
</dbReference>
<evidence type="ECO:0000256" key="13">
    <source>
        <dbReference type="SAM" id="Phobius"/>
    </source>
</evidence>
<feature type="transmembrane region" description="Helical" evidence="13">
    <location>
        <begin position="172"/>
        <end position="191"/>
    </location>
</feature>
<dbReference type="Pfam" id="PF01794">
    <property type="entry name" value="Ferric_reduct"/>
    <property type="match status" value="1"/>
</dbReference>
<evidence type="ECO:0000256" key="11">
    <source>
        <dbReference type="ARBA" id="ARBA00023014"/>
    </source>
</evidence>
<evidence type="ECO:0000256" key="12">
    <source>
        <dbReference type="ARBA" id="ARBA00023136"/>
    </source>
</evidence>
<feature type="transmembrane region" description="Helical" evidence="13">
    <location>
        <begin position="80"/>
        <end position="96"/>
    </location>
</feature>
<dbReference type="Gene3D" id="2.40.30.10">
    <property type="entry name" value="Translation factors"/>
    <property type="match status" value="1"/>
</dbReference>
<keyword evidence="8 13" id="KW-1133">Transmembrane helix</keyword>
<keyword evidence="16" id="KW-1185">Reference proteome</keyword>
<dbReference type="PROSITE" id="PS51384">
    <property type="entry name" value="FAD_FR"/>
    <property type="match status" value="1"/>
</dbReference>
<evidence type="ECO:0000256" key="5">
    <source>
        <dbReference type="ARBA" id="ARBA00022714"/>
    </source>
</evidence>
<keyword evidence="5" id="KW-0001">2Fe-2S</keyword>
<comment type="cofactor">
    <cofactor evidence="1">
        <name>FAD</name>
        <dbReference type="ChEBI" id="CHEBI:57692"/>
    </cofactor>
</comment>
<evidence type="ECO:0000256" key="9">
    <source>
        <dbReference type="ARBA" id="ARBA00023002"/>
    </source>
</evidence>
<comment type="subcellular location">
    <subcellularLocation>
        <location evidence="2">Membrane</location>
        <topology evidence="2">Multi-pass membrane protein</topology>
    </subcellularLocation>
</comment>
<evidence type="ECO:0000313" key="15">
    <source>
        <dbReference type="EMBL" id="KIF80097.1"/>
    </source>
</evidence>
<evidence type="ECO:0000256" key="2">
    <source>
        <dbReference type="ARBA" id="ARBA00004141"/>
    </source>
</evidence>
<dbReference type="GO" id="GO:0046872">
    <property type="term" value="F:metal ion binding"/>
    <property type="evidence" value="ECO:0007669"/>
    <property type="project" value="UniProtKB-KW"/>
</dbReference>
<feature type="transmembrane region" description="Helical" evidence="13">
    <location>
        <begin position="143"/>
        <end position="160"/>
    </location>
</feature>
<gene>
    <name evidence="15" type="ORF">TSA66_03600</name>
</gene>
<dbReference type="InterPro" id="IPR039261">
    <property type="entry name" value="FNR_nucleotide-bd"/>
</dbReference>
<dbReference type="InterPro" id="IPR017938">
    <property type="entry name" value="Riboflavin_synthase-like_b-brl"/>
</dbReference>
<dbReference type="PRINTS" id="PR00409">
    <property type="entry name" value="PHDIOXRDTASE"/>
</dbReference>
<dbReference type="RefSeq" id="WP_040039009.1">
    <property type="nucleotide sequence ID" value="NZ_JWJG01000028.1"/>
</dbReference>
<name>A0A0C1YHV9_9BURK</name>
<feature type="transmembrane region" description="Helical" evidence="13">
    <location>
        <begin position="197"/>
        <end position="215"/>
    </location>
</feature>
<dbReference type="PANTHER" id="PTHR47354:SF8">
    <property type="entry name" value="1,2-PHENYLACETYL-COA EPOXIDASE, SUBUNIT E"/>
    <property type="match status" value="1"/>
</dbReference>
<dbReference type="Pfam" id="PF08022">
    <property type="entry name" value="FAD_binding_8"/>
    <property type="match status" value="1"/>
</dbReference>
<feature type="domain" description="FAD-binding FR-type" evidence="14">
    <location>
        <begin position="222"/>
        <end position="322"/>
    </location>
</feature>
<keyword evidence="4 13" id="KW-0812">Transmembrane</keyword>
<keyword evidence="7" id="KW-0274">FAD</keyword>
<dbReference type="GO" id="GO:0050660">
    <property type="term" value="F:flavin adenine dinucleotide binding"/>
    <property type="evidence" value="ECO:0007669"/>
    <property type="project" value="TreeGrafter"/>
</dbReference>
<dbReference type="InterPro" id="IPR013130">
    <property type="entry name" value="Fe3_Rdtase_TM_dom"/>
</dbReference>
<dbReference type="InterPro" id="IPR013112">
    <property type="entry name" value="FAD-bd_8"/>
</dbReference>
<evidence type="ECO:0000256" key="10">
    <source>
        <dbReference type="ARBA" id="ARBA00023004"/>
    </source>
</evidence>
<evidence type="ECO:0000256" key="6">
    <source>
        <dbReference type="ARBA" id="ARBA00022723"/>
    </source>
</evidence>
<evidence type="ECO:0000313" key="16">
    <source>
        <dbReference type="Proteomes" id="UP000031572"/>
    </source>
</evidence>
<keyword evidence="12 13" id="KW-0472">Membrane</keyword>
<keyword evidence="3" id="KW-0285">Flavoprotein</keyword>
<dbReference type="GO" id="GO:0016491">
    <property type="term" value="F:oxidoreductase activity"/>
    <property type="evidence" value="ECO:0007669"/>
    <property type="project" value="UniProtKB-KW"/>
</dbReference>
<dbReference type="CDD" id="cd06198">
    <property type="entry name" value="FNR_like_3"/>
    <property type="match status" value="1"/>
</dbReference>
<evidence type="ECO:0000256" key="3">
    <source>
        <dbReference type="ARBA" id="ARBA00022630"/>
    </source>
</evidence>
<evidence type="ECO:0000256" key="1">
    <source>
        <dbReference type="ARBA" id="ARBA00001974"/>
    </source>
</evidence>
<evidence type="ECO:0000256" key="7">
    <source>
        <dbReference type="ARBA" id="ARBA00022827"/>
    </source>
</evidence>
<dbReference type="InterPro" id="IPR050415">
    <property type="entry name" value="MRET"/>
</dbReference>
<dbReference type="AlphaFoldDB" id="A0A0C1YHV9"/>
<dbReference type="SUPFAM" id="SSF63380">
    <property type="entry name" value="Riboflavin synthase domain-like"/>
    <property type="match status" value="1"/>
</dbReference>
<protein>
    <submittedName>
        <fullName evidence="15">Ferric reductase</fullName>
    </submittedName>
</protein>
<evidence type="ECO:0000256" key="4">
    <source>
        <dbReference type="ARBA" id="ARBA00022692"/>
    </source>
</evidence>
<organism evidence="15 16">
    <name type="scientific">Noviherbaspirillum autotrophicum</name>
    <dbReference type="NCBI Taxonomy" id="709839"/>
    <lineage>
        <taxon>Bacteria</taxon>
        <taxon>Pseudomonadati</taxon>
        <taxon>Pseudomonadota</taxon>
        <taxon>Betaproteobacteria</taxon>
        <taxon>Burkholderiales</taxon>
        <taxon>Oxalobacteraceae</taxon>
        <taxon>Noviherbaspirillum</taxon>
    </lineage>
</organism>
<evidence type="ECO:0000259" key="14">
    <source>
        <dbReference type="PROSITE" id="PS51384"/>
    </source>
</evidence>
<dbReference type="GO" id="GO:0051537">
    <property type="term" value="F:2 iron, 2 sulfur cluster binding"/>
    <property type="evidence" value="ECO:0007669"/>
    <property type="project" value="UniProtKB-KW"/>
</dbReference>
<keyword evidence="11" id="KW-0411">Iron-sulfur</keyword>
<dbReference type="PANTHER" id="PTHR47354">
    <property type="entry name" value="NADH OXIDOREDUCTASE HCR"/>
    <property type="match status" value="1"/>
</dbReference>
<keyword evidence="6" id="KW-0479">Metal-binding</keyword>
<dbReference type="InterPro" id="IPR017927">
    <property type="entry name" value="FAD-bd_FR_type"/>
</dbReference>